<evidence type="ECO:0000256" key="1">
    <source>
        <dbReference type="SAM" id="MobiDB-lite"/>
    </source>
</evidence>
<evidence type="ECO:0000313" key="3">
    <source>
        <dbReference type="Proteomes" id="UP000823941"/>
    </source>
</evidence>
<comment type="caution">
    <text evidence="2">The sequence shown here is derived from an EMBL/GenBank/DDBJ whole genome shotgun (WGS) entry which is preliminary data.</text>
</comment>
<reference evidence="2 3" key="1">
    <citation type="submission" date="2021-06" db="EMBL/GenBank/DDBJ databases">
        <title>A haploid diamondback moth (Plutella xylostella L.) genome assembly resolves 31 chromosomes and identifies a diamide resistance mutation.</title>
        <authorList>
            <person name="Ward C.M."/>
            <person name="Perry K.D."/>
            <person name="Baker G."/>
            <person name="Powis K."/>
            <person name="Heckel D.G."/>
            <person name="Baxter S.W."/>
        </authorList>
    </citation>
    <scope>NUCLEOTIDE SEQUENCE [LARGE SCALE GENOMIC DNA]</scope>
    <source>
        <strain evidence="2 3">LV</strain>
        <tissue evidence="2">Single pupa</tissue>
    </source>
</reference>
<dbReference type="Proteomes" id="UP000823941">
    <property type="component" value="Chromosome 1"/>
</dbReference>
<feature type="compositionally biased region" description="Basic and acidic residues" evidence="1">
    <location>
        <begin position="44"/>
        <end position="54"/>
    </location>
</feature>
<accession>A0ABQ7R6M3</accession>
<sequence>LASRANQLSLCNRGRVARIQQDHGGGAPMEPARDSLTTHTQVAETDKRNNLSRP</sequence>
<gene>
    <name evidence="2" type="ORF">JYU34_000026</name>
</gene>
<name>A0ABQ7R6M3_PLUXY</name>
<feature type="non-terminal residue" evidence="2">
    <location>
        <position position="1"/>
    </location>
</feature>
<keyword evidence="3" id="KW-1185">Reference proteome</keyword>
<protein>
    <submittedName>
        <fullName evidence="2">Uncharacterized protein</fullName>
    </submittedName>
</protein>
<feature type="region of interest" description="Disordered" evidence="1">
    <location>
        <begin position="18"/>
        <end position="54"/>
    </location>
</feature>
<evidence type="ECO:0000313" key="2">
    <source>
        <dbReference type="EMBL" id="KAG7312956.1"/>
    </source>
</evidence>
<organism evidence="2 3">
    <name type="scientific">Plutella xylostella</name>
    <name type="common">Diamondback moth</name>
    <name type="synonym">Plutella maculipennis</name>
    <dbReference type="NCBI Taxonomy" id="51655"/>
    <lineage>
        <taxon>Eukaryota</taxon>
        <taxon>Metazoa</taxon>
        <taxon>Ecdysozoa</taxon>
        <taxon>Arthropoda</taxon>
        <taxon>Hexapoda</taxon>
        <taxon>Insecta</taxon>
        <taxon>Pterygota</taxon>
        <taxon>Neoptera</taxon>
        <taxon>Endopterygota</taxon>
        <taxon>Lepidoptera</taxon>
        <taxon>Glossata</taxon>
        <taxon>Ditrysia</taxon>
        <taxon>Yponomeutoidea</taxon>
        <taxon>Plutellidae</taxon>
        <taxon>Plutella</taxon>
    </lineage>
</organism>
<dbReference type="EMBL" id="JAHIBW010000001">
    <property type="protein sequence ID" value="KAG7312956.1"/>
    <property type="molecule type" value="Genomic_DNA"/>
</dbReference>
<proteinExistence type="predicted"/>